<feature type="region of interest" description="Disordered" evidence="2">
    <location>
        <begin position="451"/>
        <end position="487"/>
    </location>
</feature>
<accession>A0A6L2LJK1</accession>
<keyword evidence="1" id="KW-0175">Coiled coil</keyword>
<name>A0A6L2LJK1_TANCI</name>
<reference evidence="3" key="1">
    <citation type="journal article" date="2019" name="Sci. Rep.">
        <title>Draft genome of Tanacetum cinerariifolium, the natural source of mosquito coil.</title>
        <authorList>
            <person name="Yamashiro T."/>
            <person name="Shiraishi A."/>
            <person name="Satake H."/>
            <person name="Nakayama K."/>
        </authorList>
    </citation>
    <scope>NUCLEOTIDE SEQUENCE</scope>
</reference>
<organism evidence="3">
    <name type="scientific">Tanacetum cinerariifolium</name>
    <name type="common">Dalmatian daisy</name>
    <name type="synonym">Chrysanthemum cinerariifolium</name>
    <dbReference type="NCBI Taxonomy" id="118510"/>
    <lineage>
        <taxon>Eukaryota</taxon>
        <taxon>Viridiplantae</taxon>
        <taxon>Streptophyta</taxon>
        <taxon>Embryophyta</taxon>
        <taxon>Tracheophyta</taxon>
        <taxon>Spermatophyta</taxon>
        <taxon>Magnoliopsida</taxon>
        <taxon>eudicotyledons</taxon>
        <taxon>Gunneridae</taxon>
        <taxon>Pentapetalae</taxon>
        <taxon>asterids</taxon>
        <taxon>campanulids</taxon>
        <taxon>Asterales</taxon>
        <taxon>Asteraceae</taxon>
        <taxon>Asteroideae</taxon>
        <taxon>Anthemideae</taxon>
        <taxon>Anthemidinae</taxon>
        <taxon>Tanacetum</taxon>
    </lineage>
</organism>
<proteinExistence type="predicted"/>
<evidence type="ECO:0000256" key="1">
    <source>
        <dbReference type="SAM" id="Coils"/>
    </source>
</evidence>
<dbReference type="PANTHER" id="PTHR11439">
    <property type="entry name" value="GAG-POL-RELATED RETROTRANSPOSON"/>
    <property type="match status" value="1"/>
</dbReference>
<gene>
    <name evidence="3" type="ORF">Tci_033155</name>
</gene>
<feature type="compositionally biased region" description="Basic residues" evidence="2">
    <location>
        <begin position="211"/>
        <end position="224"/>
    </location>
</feature>
<feature type="region of interest" description="Disordered" evidence="2">
    <location>
        <begin position="211"/>
        <end position="253"/>
    </location>
</feature>
<comment type="caution">
    <text evidence="3">The sequence shown here is derived from an EMBL/GenBank/DDBJ whole genome shotgun (WGS) entry which is preliminary data.</text>
</comment>
<feature type="coiled-coil region" evidence="1">
    <location>
        <begin position="364"/>
        <end position="392"/>
    </location>
</feature>
<dbReference type="PANTHER" id="PTHR11439:SF509">
    <property type="entry name" value="RNA-DIRECTED DNA POLYMERASE"/>
    <property type="match status" value="1"/>
</dbReference>
<evidence type="ECO:0000313" key="3">
    <source>
        <dbReference type="EMBL" id="GEU61177.1"/>
    </source>
</evidence>
<feature type="compositionally biased region" description="Polar residues" evidence="2">
    <location>
        <begin position="242"/>
        <end position="253"/>
    </location>
</feature>
<sequence>MEPNKALIKDVEAEDVNVYLYRSMIGSLMYLTASMPDITFAVCACSTFQVTPKTSHLYVVKRIFRYLKGNPQQEVVNFLAKEKPSESEGFEQIIDFLNARSISFALTVNPTVYASCVKQFWTTTKDTIFEELARMGAKTTAWNEFSIIMAYHLPSQQPKFNFSKYIFDNMVKHLEEGVKFLMFPRFLQVFLDKQVEGMAKHKEIDVISSHTKKKKIKPKRKQRQATKVCSPSNEIPFEESIPTPSNDPLPSGEDSIQLNELMIFCTKLQHQIALVDEARGRMHDADMFGVDDLEGNDVIVDAREKIIEKKVSTADPVTTAGEVVTAASIEGTAAPTTATTTDDKGKAKMIEPEKPLKKKDQISLDEEVERKLEAEMKAKIEEEERIAREKDEANCAVIEEWDDVQATIDAYRQRKYFAAKRAEEIRNKPPTKRVNTFVDMNIENVEESIKKTQAEVTEDSSKRAGQELEQESSKKQKLAEQEQAKVADDDTAELKRCLEIVPEDDDVAIKATPLSSKSPTIERFKKTKLLDDMNNLLFQTLKTMFEPHVEEIIWKYQQGAVKVNN</sequence>
<protein>
    <submittedName>
        <fullName evidence="3">Uncharacterized protein</fullName>
    </submittedName>
</protein>
<evidence type="ECO:0000256" key="2">
    <source>
        <dbReference type="SAM" id="MobiDB-lite"/>
    </source>
</evidence>
<dbReference type="AlphaFoldDB" id="A0A6L2LJK1"/>
<dbReference type="EMBL" id="BKCJ010004461">
    <property type="protein sequence ID" value="GEU61177.1"/>
    <property type="molecule type" value="Genomic_DNA"/>
</dbReference>